<gene>
    <name evidence="4" type="ORF">EHS89_00515</name>
</gene>
<dbReference type="AlphaFoldDB" id="A0A3P1SY90"/>
<dbReference type="PANTHER" id="PTHR43353">
    <property type="entry name" value="SUCCINATE-SEMIALDEHYDE DEHYDROGENASE, MITOCHONDRIAL"/>
    <property type="match status" value="1"/>
</dbReference>
<sequence>MFINGEWIKADNSFAVYNPATGEEIAQVADGTRDDTRQAINAASAALPGWSALTNYQRSDYLRRAYELMIERKKALASLMTKEQGKPFKAAMAEVQYGADYLLWFAEEVKRTYGETIPSARPDQRFIVQQMPIGVVGAVTPWNYPVSMITRKVAPAIAAGCTIVLKPAEATPLSAIAIFEILEEAGIPAGVINLVTTKDPVPVGEELCTNPVVRKLTFTGSTAVGKKLAQDAAPQLKRVSMELGGHAPFIVFDDADPVHAAKGASLVKFLNTGQACISPNRIFVQRSILEPFLAEFENRVNRMKAGNGMEPGVNIGPLVNEAAINKVNNQVVDAVGKGAKLHTGGEVLRDDGLAQGNFYAPTLLSGVTEEMLIYREETFGPVAAVIPFDTQEEVLAMANDTNYGLAAYIYTQNLSRAMRVFEGLQFGMVGINDINPTSAAAPFGGMKESGLGREGAREGLMEYYETKLAGISI</sequence>
<dbReference type="Gene3D" id="3.40.605.10">
    <property type="entry name" value="Aldehyde Dehydrogenase, Chain A, domain 1"/>
    <property type="match status" value="1"/>
</dbReference>
<comment type="similarity">
    <text evidence="1">Belongs to the aldehyde dehydrogenase family.</text>
</comment>
<dbReference type="InterPro" id="IPR015590">
    <property type="entry name" value="Aldehyde_DH_dom"/>
</dbReference>
<keyword evidence="5" id="KW-1185">Reference proteome</keyword>
<dbReference type="Proteomes" id="UP000267535">
    <property type="component" value="Unassembled WGS sequence"/>
</dbReference>
<dbReference type="Gene3D" id="3.40.309.10">
    <property type="entry name" value="Aldehyde Dehydrogenase, Chain A, domain 2"/>
    <property type="match status" value="1"/>
</dbReference>
<dbReference type="RefSeq" id="WP_124924155.1">
    <property type="nucleotide sequence ID" value="NZ_BMOH01000001.1"/>
</dbReference>
<organism evidence="4 5">
    <name type="scientific">Amphritea balenae</name>
    <dbReference type="NCBI Taxonomy" id="452629"/>
    <lineage>
        <taxon>Bacteria</taxon>
        <taxon>Pseudomonadati</taxon>
        <taxon>Pseudomonadota</taxon>
        <taxon>Gammaproteobacteria</taxon>
        <taxon>Oceanospirillales</taxon>
        <taxon>Oceanospirillaceae</taxon>
        <taxon>Amphritea</taxon>
    </lineage>
</organism>
<evidence type="ECO:0000313" key="5">
    <source>
        <dbReference type="Proteomes" id="UP000267535"/>
    </source>
</evidence>
<keyword evidence="2" id="KW-0560">Oxidoreductase</keyword>
<evidence type="ECO:0000256" key="2">
    <source>
        <dbReference type="ARBA" id="ARBA00023002"/>
    </source>
</evidence>
<comment type="caution">
    <text evidence="4">The sequence shown here is derived from an EMBL/GenBank/DDBJ whole genome shotgun (WGS) entry which is preliminary data.</text>
</comment>
<dbReference type="EMBL" id="RQXV01000001">
    <property type="protein sequence ID" value="RRD01083.1"/>
    <property type="molecule type" value="Genomic_DNA"/>
</dbReference>
<dbReference type="SUPFAM" id="SSF53720">
    <property type="entry name" value="ALDH-like"/>
    <property type="match status" value="1"/>
</dbReference>
<dbReference type="InterPro" id="IPR016163">
    <property type="entry name" value="Ald_DH_C"/>
</dbReference>
<accession>A0A3P1SY90</accession>
<dbReference type="InterPro" id="IPR050740">
    <property type="entry name" value="Aldehyde_DH_Superfamily"/>
</dbReference>
<dbReference type="FunFam" id="3.40.605.10:FF:000005">
    <property type="entry name" value="Succinate-semialdehyde dehydrogenase I"/>
    <property type="match status" value="1"/>
</dbReference>
<feature type="domain" description="Aldehyde dehydrogenase" evidence="3">
    <location>
        <begin position="7"/>
        <end position="467"/>
    </location>
</feature>
<evidence type="ECO:0000259" key="3">
    <source>
        <dbReference type="Pfam" id="PF00171"/>
    </source>
</evidence>
<dbReference type="PANTHER" id="PTHR43353:SF5">
    <property type="entry name" value="SUCCINATE-SEMIALDEHYDE DEHYDROGENASE, MITOCHONDRIAL"/>
    <property type="match status" value="1"/>
</dbReference>
<reference evidence="4 5" key="1">
    <citation type="submission" date="2018-11" db="EMBL/GenBank/DDBJ databases">
        <title>The draft genome sequence of Amphritea balenae JAMM 1525T.</title>
        <authorList>
            <person name="Fang Z."/>
            <person name="Zhang Y."/>
            <person name="Han X."/>
        </authorList>
    </citation>
    <scope>NUCLEOTIDE SEQUENCE [LARGE SCALE GENOMIC DNA]</scope>
    <source>
        <strain evidence="4 5">JAMM 1525</strain>
    </source>
</reference>
<dbReference type="GO" id="GO:0004777">
    <property type="term" value="F:succinate-semialdehyde dehydrogenase (NAD+) activity"/>
    <property type="evidence" value="ECO:0007669"/>
    <property type="project" value="TreeGrafter"/>
</dbReference>
<dbReference type="FunFam" id="3.40.309.10:FF:000004">
    <property type="entry name" value="Succinate-semialdehyde dehydrogenase I"/>
    <property type="match status" value="1"/>
</dbReference>
<dbReference type="Pfam" id="PF00171">
    <property type="entry name" value="Aldedh"/>
    <property type="match status" value="1"/>
</dbReference>
<evidence type="ECO:0000256" key="1">
    <source>
        <dbReference type="ARBA" id="ARBA00009986"/>
    </source>
</evidence>
<dbReference type="InterPro" id="IPR016162">
    <property type="entry name" value="Ald_DH_N"/>
</dbReference>
<dbReference type="GO" id="GO:0009450">
    <property type="term" value="P:gamma-aminobutyric acid catabolic process"/>
    <property type="evidence" value="ECO:0007669"/>
    <property type="project" value="TreeGrafter"/>
</dbReference>
<dbReference type="InterPro" id="IPR016161">
    <property type="entry name" value="Ald_DH/histidinol_DH"/>
</dbReference>
<name>A0A3P1SY90_9GAMM</name>
<proteinExistence type="inferred from homology"/>
<dbReference type="OrthoDB" id="9812625at2"/>
<dbReference type="CDD" id="cd07103">
    <property type="entry name" value="ALDH_F5_SSADH_GabD"/>
    <property type="match status" value="1"/>
</dbReference>
<evidence type="ECO:0000313" key="4">
    <source>
        <dbReference type="EMBL" id="RRD01083.1"/>
    </source>
</evidence>
<protein>
    <submittedName>
        <fullName evidence="4">NAD-dependent succinate-semialdehyde dehydrogenase</fullName>
    </submittedName>
</protein>